<proteinExistence type="predicted"/>
<comment type="caution">
    <text evidence="1">The sequence shown here is derived from an EMBL/GenBank/DDBJ whole genome shotgun (WGS) entry which is preliminary data.</text>
</comment>
<protein>
    <submittedName>
        <fullName evidence="1">13579_t:CDS:1</fullName>
    </submittedName>
</protein>
<dbReference type="Proteomes" id="UP000789366">
    <property type="component" value="Unassembled WGS sequence"/>
</dbReference>
<keyword evidence="2" id="KW-1185">Reference proteome</keyword>
<accession>A0ACA9RKQ4</accession>
<feature type="non-terminal residue" evidence="1">
    <location>
        <position position="120"/>
    </location>
</feature>
<evidence type="ECO:0000313" key="2">
    <source>
        <dbReference type="Proteomes" id="UP000789366"/>
    </source>
</evidence>
<sequence length="120" mass="14068">LTKNHKKLLTELQQEKTAHEAIQTQLTNELDDTEKYLDELRQTYQSIAEKLNSLDKKPTSSSYYNPYGEPTDLNQQLETILNDYQQIKQKTKLLETQLQEQKEVNQQLTADLNQAEVDRD</sequence>
<reference evidence="1" key="1">
    <citation type="submission" date="2021-06" db="EMBL/GenBank/DDBJ databases">
        <authorList>
            <person name="Kallberg Y."/>
            <person name="Tangrot J."/>
            <person name="Rosling A."/>
        </authorList>
    </citation>
    <scope>NUCLEOTIDE SEQUENCE</scope>
    <source>
        <strain evidence="1">28 12/20/2015</strain>
    </source>
</reference>
<dbReference type="EMBL" id="CAJVPW010077439">
    <property type="protein sequence ID" value="CAG8798824.1"/>
    <property type="molecule type" value="Genomic_DNA"/>
</dbReference>
<gene>
    <name evidence="1" type="ORF">SPELUC_LOCUS17874</name>
</gene>
<feature type="non-terminal residue" evidence="1">
    <location>
        <position position="1"/>
    </location>
</feature>
<name>A0ACA9RKQ4_9GLOM</name>
<evidence type="ECO:0000313" key="1">
    <source>
        <dbReference type="EMBL" id="CAG8798824.1"/>
    </source>
</evidence>
<organism evidence="1 2">
    <name type="scientific">Cetraspora pellucida</name>
    <dbReference type="NCBI Taxonomy" id="1433469"/>
    <lineage>
        <taxon>Eukaryota</taxon>
        <taxon>Fungi</taxon>
        <taxon>Fungi incertae sedis</taxon>
        <taxon>Mucoromycota</taxon>
        <taxon>Glomeromycotina</taxon>
        <taxon>Glomeromycetes</taxon>
        <taxon>Diversisporales</taxon>
        <taxon>Gigasporaceae</taxon>
        <taxon>Cetraspora</taxon>
    </lineage>
</organism>